<name>A0A8C4XWX6_9SAUR</name>
<dbReference type="OrthoDB" id="10017413at2759"/>
<dbReference type="Pfam" id="PF15046">
    <property type="entry name" value="DUF4532"/>
    <property type="match status" value="1"/>
</dbReference>
<keyword evidence="2" id="KW-1185">Reference proteome</keyword>
<organism evidence="1 2">
    <name type="scientific">Gopherus evgoodei</name>
    <name type="common">Goodes thornscrub tortoise</name>
    <dbReference type="NCBI Taxonomy" id="1825980"/>
    <lineage>
        <taxon>Eukaryota</taxon>
        <taxon>Metazoa</taxon>
        <taxon>Chordata</taxon>
        <taxon>Craniata</taxon>
        <taxon>Vertebrata</taxon>
        <taxon>Euteleostomi</taxon>
        <taxon>Archelosauria</taxon>
        <taxon>Testudinata</taxon>
        <taxon>Testudines</taxon>
        <taxon>Cryptodira</taxon>
        <taxon>Durocryptodira</taxon>
        <taxon>Testudinoidea</taxon>
        <taxon>Testudinidae</taxon>
        <taxon>Gopherus</taxon>
    </lineage>
</organism>
<dbReference type="InterPro" id="IPR029206">
    <property type="entry name" value="DUF4532"/>
</dbReference>
<dbReference type="AlphaFoldDB" id="A0A8C4XWX6"/>
<dbReference type="PANTHER" id="PTHR35156">
    <property type="entry name" value="TESTIS-EXPRESSED PROTEIN 52"/>
    <property type="match status" value="1"/>
</dbReference>
<accession>A0A8C4XWX6</accession>
<protein>
    <submittedName>
        <fullName evidence="1">Testis expressed 52</fullName>
    </submittedName>
</protein>
<evidence type="ECO:0000313" key="2">
    <source>
        <dbReference type="Proteomes" id="UP000694390"/>
    </source>
</evidence>
<evidence type="ECO:0000313" key="1">
    <source>
        <dbReference type="Ensembl" id="ENSGEVP00005002630.1"/>
    </source>
</evidence>
<dbReference type="PANTHER" id="PTHR35156:SF1">
    <property type="entry name" value="TESTIS-EXPRESSED PROTEIN 52"/>
    <property type="match status" value="1"/>
</dbReference>
<dbReference type="GeneTree" id="ENSGT00390000006066"/>
<proteinExistence type="predicted"/>
<dbReference type="Proteomes" id="UP000694390">
    <property type="component" value="Unassembled WGS sequence"/>
</dbReference>
<gene>
    <name evidence="1" type="primary">TEX52</name>
</gene>
<reference evidence="1" key="2">
    <citation type="submission" date="2025-09" db="UniProtKB">
        <authorList>
            <consortium name="Ensembl"/>
        </authorList>
    </citation>
    <scope>IDENTIFICATION</scope>
</reference>
<dbReference type="Ensembl" id="ENSGEVT00005002758.1">
    <property type="protein sequence ID" value="ENSGEVP00005002630.1"/>
    <property type="gene ID" value="ENSGEVG00005001970.1"/>
</dbReference>
<reference evidence="1" key="1">
    <citation type="submission" date="2025-08" db="UniProtKB">
        <authorList>
            <consortium name="Ensembl"/>
        </authorList>
    </citation>
    <scope>IDENTIFICATION</scope>
</reference>
<sequence>KVPVPKESLLRAGFIKCFLPAFSQLGLVWDLLQMTTWAEREFLCKERHTAWPGFSPRAYHKLAVARPPCTDIKIKVRQKLRCPWEDTSRGHIWGYHTWLDVGRLPPLFPSRPDIPYDSNVWRWITAPRTYCMPQPPVPPPSEMDGNTYLKFVAQGALFLDKKHTERAVAQIQKELQECKRLKMMSECRAPPINSQGNILPPQDFNRYRHLTAGRGLQSLSVQLQPVRPATRNCWDWPCPSLQPHYQEAAQRLALRNSSPIYEELLQKYQELAVSGR</sequence>